<sequence length="307" mass="36485">MEFYKSMDYFFITRMVSDWMRYAGPKARKEFSDQVKEHVWDARERTENSFERGYVFNFAADYSNEIYSAGEYLVYLFVDSMGEIYYVGMGNSGRIRDKKNRNEAFKEHYAKCNSKIVILSKWSTKYFAADIEKLAIWECQLHGAKLTNEKDTLSQMEIYELRHIPDEWQKRTPMQREYVELKKRYKESVEALDSIEKWLYGGGASSVPEYVNEKVDYVYANECWTIDGVTKSRSQWCKEHKMNVSKANKRIEIGCTPKEALTFPTAPENKKRYIKEWWLENGYIPGTDTTSYVTPVKEWPDPYRKRK</sequence>
<reference evidence="1" key="1">
    <citation type="journal article" date="2021" name="Proc. Natl. Acad. Sci. U.S.A.">
        <title>A Catalog of Tens of Thousands of Viruses from Human Metagenomes Reveals Hidden Associations with Chronic Diseases.</title>
        <authorList>
            <person name="Tisza M.J."/>
            <person name="Buck C.B."/>
        </authorList>
    </citation>
    <scope>NUCLEOTIDE SEQUENCE</scope>
    <source>
        <strain evidence="1">CtOVO10</strain>
    </source>
</reference>
<dbReference type="EMBL" id="BK014806">
    <property type="protein sequence ID" value="DAD76631.1"/>
    <property type="molecule type" value="Genomic_DNA"/>
</dbReference>
<protein>
    <recommendedName>
        <fullName evidence="2">GIY-YIG domain-containing protein</fullName>
    </recommendedName>
</protein>
<evidence type="ECO:0008006" key="2">
    <source>
        <dbReference type="Google" id="ProtNLM"/>
    </source>
</evidence>
<name>A0A8S5M3H8_9CAUD</name>
<proteinExistence type="predicted"/>
<accession>A0A8S5M3H8</accession>
<evidence type="ECO:0000313" key="1">
    <source>
        <dbReference type="EMBL" id="DAD76631.1"/>
    </source>
</evidence>
<organism evidence="1">
    <name type="scientific">Siphoviridae sp. ctOVO10</name>
    <dbReference type="NCBI Taxonomy" id="2826311"/>
    <lineage>
        <taxon>Viruses</taxon>
        <taxon>Duplodnaviria</taxon>
        <taxon>Heunggongvirae</taxon>
        <taxon>Uroviricota</taxon>
        <taxon>Caudoviricetes</taxon>
    </lineage>
</organism>